<evidence type="ECO:0000259" key="4">
    <source>
        <dbReference type="PROSITE" id="PS51350"/>
    </source>
</evidence>
<dbReference type="PANTHER" id="PTHR33705:SF2">
    <property type="entry name" value="PHOSPHOCARRIER PROTEIN NPR"/>
    <property type="match status" value="1"/>
</dbReference>
<reference evidence="5 6" key="1">
    <citation type="submission" date="2019-08" db="EMBL/GenBank/DDBJ databases">
        <title>In-depth cultivation of the pig gut microbiome towards novel bacterial diversity and tailored functional studies.</title>
        <authorList>
            <person name="Wylensek D."/>
            <person name="Hitch T.C.A."/>
            <person name="Clavel T."/>
        </authorList>
    </citation>
    <scope>NUCLEOTIDE SEQUENCE [LARGE SCALE GENOMIC DNA]</scope>
    <source>
        <strain evidence="5 6">Oil+RF-744-WCA-WT-13</strain>
    </source>
</reference>
<dbReference type="InterPro" id="IPR035895">
    <property type="entry name" value="HPr-like_sf"/>
</dbReference>
<dbReference type="GO" id="GO:0005737">
    <property type="term" value="C:cytoplasm"/>
    <property type="evidence" value="ECO:0007669"/>
    <property type="project" value="UniProtKB-SubCell"/>
</dbReference>
<dbReference type="AlphaFoldDB" id="A0A7X2P9L5"/>
<evidence type="ECO:0000313" key="5">
    <source>
        <dbReference type="EMBL" id="MST82326.1"/>
    </source>
</evidence>
<dbReference type="Proteomes" id="UP000466864">
    <property type="component" value="Unassembled WGS sequence"/>
</dbReference>
<keyword evidence="6" id="KW-1185">Reference proteome</keyword>
<proteinExistence type="predicted"/>
<sequence length="85" mass="9032">MKSFQYVITDPVGIHARPAGELVNAAQACGADVTIRVGDKSASAKKLIKLMGLGIKQGTEVTVEVSGENEEAAAAEMEKFFKEHL</sequence>
<organism evidence="5 6">
    <name type="scientific">Bilifractor porci</name>
    <dbReference type="NCBI Taxonomy" id="2606636"/>
    <lineage>
        <taxon>Bacteria</taxon>
        <taxon>Bacillati</taxon>
        <taxon>Bacillota</taxon>
        <taxon>Clostridia</taxon>
        <taxon>Lachnospirales</taxon>
        <taxon>Lachnospiraceae</taxon>
        <taxon>Bilifractor</taxon>
    </lineage>
</organism>
<evidence type="ECO:0000313" key="6">
    <source>
        <dbReference type="Proteomes" id="UP000466864"/>
    </source>
</evidence>
<dbReference type="GO" id="GO:0009401">
    <property type="term" value="P:phosphoenolpyruvate-dependent sugar phosphotransferase system"/>
    <property type="evidence" value="ECO:0007669"/>
    <property type="project" value="UniProtKB-KW"/>
</dbReference>
<dbReference type="EMBL" id="VUMV01000005">
    <property type="protein sequence ID" value="MST82326.1"/>
    <property type="molecule type" value="Genomic_DNA"/>
</dbReference>
<dbReference type="CDD" id="cd00367">
    <property type="entry name" value="PTS-HPr_like"/>
    <property type="match status" value="1"/>
</dbReference>
<dbReference type="InterPro" id="IPR000032">
    <property type="entry name" value="HPr-like"/>
</dbReference>
<dbReference type="NCBIfam" id="TIGR01003">
    <property type="entry name" value="PTS_HPr_family"/>
    <property type="match status" value="1"/>
</dbReference>
<dbReference type="PANTHER" id="PTHR33705">
    <property type="entry name" value="PHOSPHOCARRIER PROTEIN HPR"/>
    <property type="match status" value="1"/>
</dbReference>
<evidence type="ECO:0000256" key="3">
    <source>
        <dbReference type="ARBA" id="ARBA00022683"/>
    </source>
</evidence>
<feature type="domain" description="HPr" evidence="4">
    <location>
        <begin position="1"/>
        <end position="85"/>
    </location>
</feature>
<comment type="subcellular location">
    <subcellularLocation>
        <location evidence="1">Cytoplasm</location>
    </subcellularLocation>
</comment>
<dbReference type="Gene3D" id="3.30.1340.10">
    <property type="entry name" value="HPr-like"/>
    <property type="match status" value="1"/>
</dbReference>
<gene>
    <name evidence="5" type="ORF">FYJ60_08365</name>
</gene>
<protein>
    <submittedName>
        <fullName evidence="5">HPr family phosphocarrier protein</fullName>
    </submittedName>
</protein>
<dbReference type="SUPFAM" id="SSF55594">
    <property type="entry name" value="HPr-like"/>
    <property type="match status" value="1"/>
</dbReference>
<dbReference type="RefSeq" id="WP_154458232.1">
    <property type="nucleotide sequence ID" value="NZ_VUMV01000005.1"/>
</dbReference>
<evidence type="ECO:0000256" key="2">
    <source>
        <dbReference type="ARBA" id="ARBA00022490"/>
    </source>
</evidence>
<name>A0A7X2P9L5_9FIRM</name>
<evidence type="ECO:0000256" key="1">
    <source>
        <dbReference type="ARBA" id="ARBA00004496"/>
    </source>
</evidence>
<dbReference type="PRINTS" id="PR00107">
    <property type="entry name" value="PHOSPHOCPHPR"/>
</dbReference>
<keyword evidence="3" id="KW-0598">Phosphotransferase system</keyword>
<dbReference type="InterPro" id="IPR050399">
    <property type="entry name" value="HPr"/>
</dbReference>
<dbReference type="PROSITE" id="PS51350">
    <property type="entry name" value="PTS_HPR_DOM"/>
    <property type="match status" value="1"/>
</dbReference>
<dbReference type="Pfam" id="PF00381">
    <property type="entry name" value="PTS-HPr"/>
    <property type="match status" value="1"/>
</dbReference>
<comment type="caution">
    <text evidence="5">The sequence shown here is derived from an EMBL/GenBank/DDBJ whole genome shotgun (WGS) entry which is preliminary data.</text>
</comment>
<accession>A0A7X2P9L5</accession>
<keyword evidence="2" id="KW-0963">Cytoplasm</keyword>